<keyword evidence="2 4" id="KW-0472">Membrane</keyword>
<dbReference type="InterPro" id="IPR006664">
    <property type="entry name" value="OMP_bac"/>
</dbReference>
<dbReference type="InterPro" id="IPR050330">
    <property type="entry name" value="Bact_OuterMem_StrucFunc"/>
</dbReference>
<evidence type="ECO:0000256" key="1">
    <source>
        <dbReference type="ARBA" id="ARBA00004442"/>
    </source>
</evidence>
<feature type="compositionally biased region" description="Basic residues" evidence="5">
    <location>
        <begin position="47"/>
        <end position="64"/>
    </location>
</feature>
<dbReference type="SUPFAM" id="SSF103088">
    <property type="entry name" value="OmpA-like"/>
    <property type="match status" value="1"/>
</dbReference>
<keyword evidence="8" id="KW-1185">Reference proteome</keyword>
<reference evidence="7" key="1">
    <citation type="submission" date="2021-01" db="EMBL/GenBank/DDBJ databases">
        <title>Fulvivirga kasyanovii gen. nov., sp nov., a novel member of the phylum Bacteroidetes isolated from seawater in a mussel farm.</title>
        <authorList>
            <person name="Zhao L.-H."/>
            <person name="Wang Z.-J."/>
        </authorList>
    </citation>
    <scope>NUCLEOTIDE SEQUENCE</scope>
    <source>
        <strain evidence="7">2943</strain>
    </source>
</reference>
<dbReference type="Proteomes" id="UP000659388">
    <property type="component" value="Unassembled WGS sequence"/>
</dbReference>
<dbReference type="PANTHER" id="PTHR30329:SF21">
    <property type="entry name" value="LIPOPROTEIN YIAD-RELATED"/>
    <property type="match status" value="1"/>
</dbReference>
<comment type="subcellular location">
    <subcellularLocation>
        <location evidence="1">Cell outer membrane</location>
    </subcellularLocation>
</comment>
<dbReference type="EMBL" id="JAESIY010000002">
    <property type="protein sequence ID" value="MBL3655570.1"/>
    <property type="molecule type" value="Genomic_DNA"/>
</dbReference>
<dbReference type="AlphaFoldDB" id="A0A937JZR7"/>
<keyword evidence="3" id="KW-0998">Cell outer membrane</keyword>
<dbReference type="GO" id="GO:0009279">
    <property type="term" value="C:cell outer membrane"/>
    <property type="evidence" value="ECO:0007669"/>
    <property type="project" value="UniProtKB-SubCell"/>
</dbReference>
<comment type="caution">
    <text evidence="7">The sequence shown here is derived from an EMBL/GenBank/DDBJ whole genome shotgun (WGS) entry which is preliminary data.</text>
</comment>
<dbReference type="PRINTS" id="PR01021">
    <property type="entry name" value="OMPADOMAIN"/>
</dbReference>
<evidence type="ECO:0000256" key="5">
    <source>
        <dbReference type="SAM" id="MobiDB-lite"/>
    </source>
</evidence>
<dbReference type="InterPro" id="IPR006665">
    <property type="entry name" value="OmpA-like"/>
</dbReference>
<evidence type="ECO:0000313" key="7">
    <source>
        <dbReference type="EMBL" id="MBL3655570.1"/>
    </source>
</evidence>
<dbReference type="RefSeq" id="WP_202243234.1">
    <property type="nucleotide sequence ID" value="NZ_JAESIY010000002.1"/>
</dbReference>
<protein>
    <submittedName>
        <fullName evidence="7">OmpA family protein</fullName>
    </submittedName>
</protein>
<accession>A0A937JZR7</accession>
<feature type="compositionally biased region" description="Basic and acidic residues" evidence="5">
    <location>
        <begin position="88"/>
        <end position="112"/>
    </location>
</feature>
<gene>
    <name evidence="7" type="ORF">JL102_05485</name>
</gene>
<dbReference type="Pfam" id="PF00691">
    <property type="entry name" value="OmpA"/>
    <property type="match status" value="1"/>
</dbReference>
<evidence type="ECO:0000256" key="3">
    <source>
        <dbReference type="ARBA" id="ARBA00023237"/>
    </source>
</evidence>
<feature type="region of interest" description="Disordered" evidence="5">
    <location>
        <begin position="31"/>
        <end position="123"/>
    </location>
</feature>
<evidence type="ECO:0000259" key="6">
    <source>
        <dbReference type="PROSITE" id="PS51123"/>
    </source>
</evidence>
<feature type="domain" description="OmpA-like" evidence="6">
    <location>
        <begin position="136"/>
        <end position="247"/>
    </location>
</feature>
<dbReference type="PROSITE" id="PS51123">
    <property type="entry name" value="OMPA_2"/>
    <property type="match status" value="1"/>
</dbReference>
<proteinExistence type="predicted"/>
<feature type="compositionally biased region" description="Basic residues" evidence="5">
    <location>
        <begin position="31"/>
        <end position="40"/>
    </location>
</feature>
<organism evidence="7 8">
    <name type="scientific">Fulvivirga sediminis</name>
    <dbReference type="NCBI Taxonomy" id="2803949"/>
    <lineage>
        <taxon>Bacteria</taxon>
        <taxon>Pseudomonadati</taxon>
        <taxon>Bacteroidota</taxon>
        <taxon>Cytophagia</taxon>
        <taxon>Cytophagales</taxon>
        <taxon>Fulvivirgaceae</taxon>
        <taxon>Fulvivirga</taxon>
    </lineage>
</organism>
<name>A0A937JZR7_9BACT</name>
<dbReference type="Gene3D" id="3.30.1330.60">
    <property type="entry name" value="OmpA-like domain"/>
    <property type="match status" value="1"/>
</dbReference>
<evidence type="ECO:0000256" key="2">
    <source>
        <dbReference type="ARBA" id="ARBA00023136"/>
    </source>
</evidence>
<evidence type="ECO:0000256" key="4">
    <source>
        <dbReference type="PROSITE-ProRule" id="PRU00473"/>
    </source>
</evidence>
<dbReference type="CDD" id="cd07185">
    <property type="entry name" value="OmpA_C-like"/>
    <property type="match status" value="1"/>
</dbReference>
<sequence>MRLSGFKYFFICILWLLALVATGQSRTRHTKNYHKEHYNKKLSPGRQCHRLNKKRARKKRKKWRFFSSKSTTQPRAEYDPNDTPPPPKKKETVVVKKETPKEEPKREPEKPKLPPTKSPKHEAIRERVKKDLEGREDDVYPIELDPLYFTFDESEFSVVDMEPFLIAVEYALQGRILLIEGHTDRKGKDDYNVQLSIQRVERIRQLMLDMGVPDDRISVVGYGEEKAHEDLSDDSRQKDRRVDFKVF</sequence>
<evidence type="ECO:0000313" key="8">
    <source>
        <dbReference type="Proteomes" id="UP000659388"/>
    </source>
</evidence>
<dbReference type="PANTHER" id="PTHR30329">
    <property type="entry name" value="STATOR ELEMENT OF FLAGELLAR MOTOR COMPLEX"/>
    <property type="match status" value="1"/>
</dbReference>
<dbReference type="InterPro" id="IPR036737">
    <property type="entry name" value="OmpA-like_sf"/>
</dbReference>